<dbReference type="InterPro" id="IPR050731">
    <property type="entry name" value="HRD1_E3_ubiq-ligases"/>
</dbReference>
<dbReference type="EMBL" id="HBEF01000582">
    <property type="protein sequence ID" value="CAD8328282.1"/>
    <property type="molecule type" value="Transcribed_RNA"/>
</dbReference>
<dbReference type="GO" id="GO:0036503">
    <property type="term" value="P:ERAD pathway"/>
    <property type="evidence" value="ECO:0007669"/>
    <property type="project" value="TreeGrafter"/>
</dbReference>
<evidence type="ECO:0000256" key="4">
    <source>
        <dbReference type="PROSITE-ProRule" id="PRU00175"/>
    </source>
</evidence>
<dbReference type="InterPro" id="IPR001841">
    <property type="entry name" value="Znf_RING"/>
</dbReference>
<evidence type="ECO:0000313" key="7">
    <source>
        <dbReference type="EMBL" id="CAD8328282.1"/>
    </source>
</evidence>
<name>A0A7R9WLD9_9STRA</name>
<dbReference type="InterPro" id="IPR013083">
    <property type="entry name" value="Znf_RING/FYVE/PHD"/>
</dbReference>
<dbReference type="SUPFAM" id="SSF57850">
    <property type="entry name" value="RING/U-box"/>
    <property type="match status" value="1"/>
</dbReference>
<organism evidence="7">
    <name type="scientific">Craspedostauros australis</name>
    <dbReference type="NCBI Taxonomy" id="1486917"/>
    <lineage>
        <taxon>Eukaryota</taxon>
        <taxon>Sar</taxon>
        <taxon>Stramenopiles</taxon>
        <taxon>Ochrophyta</taxon>
        <taxon>Bacillariophyta</taxon>
        <taxon>Bacillariophyceae</taxon>
        <taxon>Bacillariophycidae</taxon>
        <taxon>Naviculales</taxon>
        <taxon>Naviculaceae</taxon>
        <taxon>Craspedostauros</taxon>
    </lineage>
</organism>
<evidence type="ECO:0000256" key="3">
    <source>
        <dbReference type="ARBA" id="ARBA00022833"/>
    </source>
</evidence>
<gene>
    <name evidence="7" type="ORF">CAUS1442_LOCUS379</name>
</gene>
<dbReference type="GO" id="GO:0061630">
    <property type="term" value="F:ubiquitin protein ligase activity"/>
    <property type="evidence" value="ECO:0007669"/>
    <property type="project" value="UniProtKB-EC"/>
</dbReference>
<evidence type="ECO:0000256" key="2">
    <source>
        <dbReference type="ARBA" id="ARBA00022771"/>
    </source>
</evidence>
<feature type="region of interest" description="Disordered" evidence="5">
    <location>
        <begin position="37"/>
        <end position="59"/>
    </location>
</feature>
<dbReference type="PANTHER" id="PTHR22763">
    <property type="entry name" value="RING ZINC FINGER PROTEIN"/>
    <property type="match status" value="1"/>
</dbReference>
<dbReference type="GO" id="GO:0008270">
    <property type="term" value="F:zinc ion binding"/>
    <property type="evidence" value="ECO:0007669"/>
    <property type="project" value="UniProtKB-KW"/>
</dbReference>
<dbReference type="PROSITE" id="PS50089">
    <property type="entry name" value="ZF_RING_2"/>
    <property type="match status" value="1"/>
</dbReference>
<keyword evidence="1" id="KW-0479">Metal-binding</keyword>
<evidence type="ECO:0000256" key="1">
    <source>
        <dbReference type="ARBA" id="ARBA00022723"/>
    </source>
</evidence>
<sequence length="196" mass="20959">MRKLPCDHTFHANCIARWLVERSATCPLCKIDLFEDEEEPEETGQDAPTTNGAAQATAGAATTDMYVPAWLARRLAMVEQQAPNQQQESPSWWQRTFSRTSAPRGATAAAAASAETITETVPSAEATTTTTPAAAATTEVEPSSWFGRIFFPTAGTQPGPALTELTEPLLQNEGEALPADPQAEEMPGLTPTQAEV</sequence>
<reference evidence="7" key="1">
    <citation type="submission" date="2021-01" db="EMBL/GenBank/DDBJ databases">
        <authorList>
            <person name="Corre E."/>
            <person name="Pelletier E."/>
            <person name="Niang G."/>
            <person name="Scheremetjew M."/>
            <person name="Finn R."/>
            <person name="Kale V."/>
            <person name="Holt S."/>
            <person name="Cochrane G."/>
            <person name="Meng A."/>
            <person name="Brown T."/>
            <person name="Cohen L."/>
        </authorList>
    </citation>
    <scope>NUCLEOTIDE SEQUENCE</scope>
    <source>
        <strain evidence="7">CCMP3328</strain>
    </source>
</reference>
<accession>A0A7R9WLD9</accession>
<feature type="region of interest" description="Disordered" evidence="5">
    <location>
        <begin position="171"/>
        <end position="196"/>
    </location>
</feature>
<dbReference type="PANTHER" id="PTHR22763:SF184">
    <property type="entry name" value="E3 UBIQUITIN-PROTEIN LIGASE SYNOVIOLIN"/>
    <property type="match status" value="1"/>
</dbReference>
<dbReference type="GO" id="GO:0043161">
    <property type="term" value="P:proteasome-mediated ubiquitin-dependent protein catabolic process"/>
    <property type="evidence" value="ECO:0007669"/>
    <property type="project" value="TreeGrafter"/>
</dbReference>
<feature type="compositionally biased region" description="Low complexity" evidence="5">
    <location>
        <begin position="47"/>
        <end position="59"/>
    </location>
</feature>
<dbReference type="Gene3D" id="3.30.40.10">
    <property type="entry name" value="Zinc/RING finger domain, C3HC4 (zinc finger)"/>
    <property type="match status" value="1"/>
</dbReference>
<dbReference type="GO" id="GO:0005789">
    <property type="term" value="C:endoplasmic reticulum membrane"/>
    <property type="evidence" value="ECO:0007669"/>
    <property type="project" value="UniProtKB-SubCell"/>
</dbReference>
<dbReference type="Pfam" id="PF13639">
    <property type="entry name" value="zf-RING_2"/>
    <property type="match status" value="1"/>
</dbReference>
<feature type="domain" description="RING-type" evidence="6">
    <location>
        <begin position="4"/>
        <end position="30"/>
    </location>
</feature>
<proteinExistence type="predicted"/>
<feature type="region of interest" description="Disordered" evidence="5">
    <location>
        <begin position="100"/>
        <end position="140"/>
    </location>
</feature>
<evidence type="ECO:0000256" key="5">
    <source>
        <dbReference type="SAM" id="MobiDB-lite"/>
    </source>
</evidence>
<protein>
    <recommendedName>
        <fullName evidence="6">RING-type domain-containing protein</fullName>
    </recommendedName>
</protein>
<keyword evidence="3" id="KW-0862">Zinc</keyword>
<keyword evidence="2 4" id="KW-0863">Zinc-finger</keyword>
<evidence type="ECO:0000259" key="6">
    <source>
        <dbReference type="PROSITE" id="PS50089"/>
    </source>
</evidence>
<dbReference type="AlphaFoldDB" id="A0A7R9WLD9"/>